<gene>
    <name evidence="1" type="ORF">GCM10010334_35220</name>
</gene>
<sequence length="116" mass="12506">MVYPPDWVAELLEQLGDDQYLFESADDLWFLVKCVQAAGVLLEVSIFPLVPVGGLADDPFLVGVEVASDVVVTSEPFQWQVVAPPAGCCGAAAVLHLLAELEAVVGDLHRFFEACF</sequence>
<reference evidence="1" key="2">
    <citation type="submission" date="2020-09" db="EMBL/GenBank/DDBJ databases">
        <authorList>
            <person name="Sun Q."/>
            <person name="Ohkuma M."/>
        </authorList>
    </citation>
    <scope>NUCLEOTIDE SEQUENCE</scope>
    <source>
        <strain evidence="1">JCM 4637</strain>
    </source>
</reference>
<name>A0A918WYT8_9ACTN</name>
<dbReference type="AlphaFoldDB" id="A0A918WYT8"/>
<protein>
    <submittedName>
        <fullName evidence="1">Uncharacterized protein</fullName>
    </submittedName>
</protein>
<comment type="caution">
    <text evidence="1">The sequence shown here is derived from an EMBL/GenBank/DDBJ whole genome shotgun (WGS) entry which is preliminary data.</text>
</comment>
<reference evidence="1" key="1">
    <citation type="journal article" date="2014" name="Int. J. Syst. Evol. Microbiol.">
        <title>Complete genome sequence of Corynebacterium casei LMG S-19264T (=DSM 44701T), isolated from a smear-ripened cheese.</title>
        <authorList>
            <consortium name="US DOE Joint Genome Institute (JGI-PGF)"/>
            <person name="Walter F."/>
            <person name="Albersmeier A."/>
            <person name="Kalinowski J."/>
            <person name="Ruckert C."/>
        </authorList>
    </citation>
    <scope>NUCLEOTIDE SEQUENCE</scope>
    <source>
        <strain evidence="1">JCM 4637</strain>
    </source>
</reference>
<evidence type="ECO:0000313" key="1">
    <source>
        <dbReference type="EMBL" id="GHC95638.1"/>
    </source>
</evidence>
<evidence type="ECO:0000313" key="2">
    <source>
        <dbReference type="Proteomes" id="UP000638353"/>
    </source>
</evidence>
<dbReference type="Proteomes" id="UP000638353">
    <property type="component" value="Unassembled WGS sequence"/>
</dbReference>
<organism evidence="1 2">
    <name type="scientific">Streptomyces finlayi</name>
    <dbReference type="NCBI Taxonomy" id="67296"/>
    <lineage>
        <taxon>Bacteria</taxon>
        <taxon>Bacillati</taxon>
        <taxon>Actinomycetota</taxon>
        <taxon>Actinomycetes</taxon>
        <taxon>Kitasatosporales</taxon>
        <taxon>Streptomycetaceae</taxon>
        <taxon>Streptomyces</taxon>
    </lineage>
</organism>
<dbReference type="EMBL" id="BMVC01000006">
    <property type="protein sequence ID" value="GHC95638.1"/>
    <property type="molecule type" value="Genomic_DNA"/>
</dbReference>
<accession>A0A918WYT8</accession>
<proteinExistence type="predicted"/>